<reference evidence="1" key="1">
    <citation type="journal article" date="2020" name="Stud. Mycol.">
        <title>101 Dothideomycetes genomes: a test case for predicting lifestyles and emergence of pathogens.</title>
        <authorList>
            <person name="Haridas S."/>
            <person name="Albert R."/>
            <person name="Binder M."/>
            <person name="Bloem J."/>
            <person name="Labutti K."/>
            <person name="Salamov A."/>
            <person name="Andreopoulos B."/>
            <person name="Baker S."/>
            <person name="Barry K."/>
            <person name="Bills G."/>
            <person name="Bluhm B."/>
            <person name="Cannon C."/>
            <person name="Castanera R."/>
            <person name="Culley D."/>
            <person name="Daum C."/>
            <person name="Ezra D."/>
            <person name="Gonzalez J."/>
            <person name="Henrissat B."/>
            <person name="Kuo A."/>
            <person name="Liang C."/>
            <person name="Lipzen A."/>
            <person name="Lutzoni F."/>
            <person name="Magnuson J."/>
            <person name="Mondo S."/>
            <person name="Nolan M."/>
            <person name="Ohm R."/>
            <person name="Pangilinan J."/>
            <person name="Park H.-J."/>
            <person name="Ramirez L."/>
            <person name="Alfaro M."/>
            <person name="Sun H."/>
            <person name="Tritt A."/>
            <person name="Yoshinaga Y."/>
            <person name="Zwiers L.-H."/>
            <person name="Turgeon B."/>
            <person name="Goodwin S."/>
            <person name="Spatafora J."/>
            <person name="Crous P."/>
            <person name="Grigoriev I."/>
        </authorList>
    </citation>
    <scope>NUCLEOTIDE SEQUENCE</scope>
    <source>
        <strain evidence="1">CBS 525.71</strain>
    </source>
</reference>
<name>A0ACB6RYY4_9PLEO</name>
<organism evidence="1 2">
    <name type="scientific">Macroventuria anomochaeta</name>
    <dbReference type="NCBI Taxonomy" id="301207"/>
    <lineage>
        <taxon>Eukaryota</taxon>
        <taxon>Fungi</taxon>
        <taxon>Dikarya</taxon>
        <taxon>Ascomycota</taxon>
        <taxon>Pezizomycotina</taxon>
        <taxon>Dothideomycetes</taxon>
        <taxon>Pleosporomycetidae</taxon>
        <taxon>Pleosporales</taxon>
        <taxon>Pleosporineae</taxon>
        <taxon>Didymellaceae</taxon>
        <taxon>Macroventuria</taxon>
    </lineage>
</organism>
<sequence length="182" mass="19532">MPPVKLSAIATGMGPARKAPPPSTPSIYLERTLLVSVDSGLADLEATADANCDGQGCCGWSRLGKGRQTHNNVLVPCTISGVNVVGKMATVASPLAVLYPFGSSLQFSLPLVDRQVGNCHDCQLPDHIYIQLTQITGDQLDPIAYYSPPPILTCTLAVHQQPQHLRRWSLASSQDITVEHYT</sequence>
<gene>
    <name evidence="1" type="ORF">BU25DRAFT_75473</name>
</gene>
<comment type="caution">
    <text evidence="1">The sequence shown here is derived from an EMBL/GenBank/DDBJ whole genome shotgun (WGS) entry which is preliminary data.</text>
</comment>
<dbReference type="EMBL" id="MU006719">
    <property type="protein sequence ID" value="KAF2626938.1"/>
    <property type="molecule type" value="Genomic_DNA"/>
</dbReference>
<accession>A0ACB6RYY4</accession>
<protein>
    <submittedName>
        <fullName evidence="1">Uncharacterized protein</fullName>
    </submittedName>
</protein>
<proteinExistence type="predicted"/>
<evidence type="ECO:0000313" key="2">
    <source>
        <dbReference type="Proteomes" id="UP000799754"/>
    </source>
</evidence>
<evidence type="ECO:0000313" key="1">
    <source>
        <dbReference type="EMBL" id="KAF2626938.1"/>
    </source>
</evidence>
<dbReference type="Proteomes" id="UP000799754">
    <property type="component" value="Unassembled WGS sequence"/>
</dbReference>
<keyword evidence="2" id="KW-1185">Reference proteome</keyword>